<keyword evidence="3 6" id="KW-0812">Transmembrane</keyword>
<feature type="transmembrane region" description="Helical" evidence="6">
    <location>
        <begin position="146"/>
        <end position="166"/>
    </location>
</feature>
<protein>
    <submittedName>
        <fullName evidence="7">Polysaccharide biosynthesis protein</fullName>
    </submittedName>
</protein>
<evidence type="ECO:0000313" key="8">
    <source>
        <dbReference type="Proteomes" id="UP000005561"/>
    </source>
</evidence>
<feature type="transmembrane region" description="Helical" evidence="6">
    <location>
        <begin position="323"/>
        <end position="348"/>
    </location>
</feature>
<feature type="transmembrane region" description="Helical" evidence="6">
    <location>
        <begin position="114"/>
        <end position="134"/>
    </location>
</feature>
<proteinExistence type="predicted"/>
<dbReference type="Pfam" id="PF01943">
    <property type="entry name" value="Polysacc_synt"/>
    <property type="match status" value="1"/>
</dbReference>
<keyword evidence="5 6" id="KW-0472">Membrane</keyword>
<dbReference type="RefSeq" id="WP_006861380.1">
    <property type="nucleotide sequence ID" value="NZ_ACCL02000006.1"/>
</dbReference>
<dbReference type="OrthoDB" id="3249502at2"/>
<dbReference type="InterPro" id="IPR002797">
    <property type="entry name" value="Polysacc_synth"/>
</dbReference>
<evidence type="ECO:0000256" key="3">
    <source>
        <dbReference type="ARBA" id="ARBA00022692"/>
    </source>
</evidence>
<feature type="transmembrane region" description="Helical" evidence="6">
    <location>
        <begin position="368"/>
        <end position="395"/>
    </location>
</feature>
<dbReference type="PANTHER" id="PTHR30250">
    <property type="entry name" value="PST FAMILY PREDICTED COLANIC ACID TRANSPORTER"/>
    <property type="match status" value="1"/>
</dbReference>
<dbReference type="GO" id="GO:0005886">
    <property type="term" value="C:plasma membrane"/>
    <property type="evidence" value="ECO:0007669"/>
    <property type="project" value="UniProtKB-SubCell"/>
</dbReference>
<feature type="transmembrane region" description="Helical" evidence="6">
    <location>
        <begin position="83"/>
        <end position="102"/>
    </location>
</feature>
<dbReference type="Proteomes" id="UP000005561">
    <property type="component" value="Unassembled WGS sequence"/>
</dbReference>
<feature type="transmembrane region" description="Helical" evidence="6">
    <location>
        <begin position="416"/>
        <end position="432"/>
    </location>
</feature>
<name>C6LDH7_9FIRM</name>
<feature type="transmembrane region" description="Helical" evidence="6">
    <location>
        <begin position="290"/>
        <end position="311"/>
    </location>
</feature>
<evidence type="ECO:0000256" key="5">
    <source>
        <dbReference type="ARBA" id="ARBA00023136"/>
    </source>
</evidence>
<evidence type="ECO:0000256" key="2">
    <source>
        <dbReference type="ARBA" id="ARBA00022475"/>
    </source>
</evidence>
<reference evidence="7" key="1">
    <citation type="submission" date="2009-07" db="EMBL/GenBank/DDBJ databases">
        <authorList>
            <person name="Weinstock G."/>
            <person name="Sodergren E."/>
            <person name="Clifton S."/>
            <person name="Fulton L."/>
            <person name="Fulton B."/>
            <person name="Courtney L."/>
            <person name="Fronick C."/>
            <person name="Harrison M."/>
            <person name="Strong C."/>
            <person name="Farmer C."/>
            <person name="Delahaunty K."/>
            <person name="Markovic C."/>
            <person name="Hall O."/>
            <person name="Minx P."/>
            <person name="Tomlinson C."/>
            <person name="Mitreva M."/>
            <person name="Nelson J."/>
            <person name="Hou S."/>
            <person name="Wollam A."/>
            <person name="Pepin K.H."/>
            <person name="Johnson M."/>
            <person name="Bhonagiri V."/>
            <person name="Nash W.E."/>
            <person name="Warren W."/>
            <person name="Chinwalla A."/>
            <person name="Mardis E.R."/>
            <person name="Wilson R.K."/>
        </authorList>
    </citation>
    <scope>NUCLEOTIDE SEQUENCE [LARGE SCALE GENOMIC DNA]</scope>
    <source>
        <strain evidence="7">DSM 14469</strain>
    </source>
</reference>
<feature type="transmembrane region" description="Helical" evidence="6">
    <location>
        <begin position="52"/>
        <end position="71"/>
    </location>
</feature>
<keyword evidence="4 6" id="KW-1133">Transmembrane helix</keyword>
<evidence type="ECO:0000313" key="7">
    <source>
        <dbReference type="EMBL" id="EET61411.1"/>
    </source>
</evidence>
<feature type="transmembrane region" description="Helical" evidence="6">
    <location>
        <begin position="210"/>
        <end position="227"/>
    </location>
</feature>
<evidence type="ECO:0000256" key="6">
    <source>
        <dbReference type="SAM" id="Phobius"/>
    </source>
</evidence>
<feature type="transmembrane region" description="Helical" evidence="6">
    <location>
        <begin position="172"/>
        <end position="189"/>
    </location>
</feature>
<dbReference type="InterPro" id="IPR050833">
    <property type="entry name" value="Poly_Biosynth_Transport"/>
</dbReference>
<comment type="subcellular location">
    <subcellularLocation>
        <location evidence="1">Cell membrane</location>
        <topology evidence="1">Multi-pass membrane protein</topology>
    </subcellularLocation>
</comment>
<dbReference type="eggNOG" id="COG2244">
    <property type="taxonomic scope" value="Bacteria"/>
</dbReference>
<accession>C6LDH7</accession>
<comment type="caution">
    <text evidence="7">The sequence shown here is derived from an EMBL/GenBank/DDBJ whole genome shotgun (WGS) entry which is preliminary data.</text>
</comment>
<evidence type="ECO:0000256" key="1">
    <source>
        <dbReference type="ARBA" id="ARBA00004651"/>
    </source>
</evidence>
<keyword evidence="8" id="KW-1185">Reference proteome</keyword>
<evidence type="ECO:0000256" key="4">
    <source>
        <dbReference type="ARBA" id="ARBA00022989"/>
    </source>
</evidence>
<dbReference type="STRING" id="168384.SAMN05660368_01533"/>
<gene>
    <name evidence="7" type="ORF">BRYFOR_06586</name>
</gene>
<feature type="transmembrane region" description="Helical" evidence="6">
    <location>
        <begin position="438"/>
        <end position="454"/>
    </location>
</feature>
<sequence>MNRYAYLLKNIGLLALSSFATKLMSLFLVPLYTNILTTAEYGTYDLFSATVSVLETVLTLNIQAAVLRFALEKDANRKAIVSVSMKCFFAGCVIALLGIGVNGMLHLSEAGEDYAVLFFFMFFVRALSEIVLAYTRGIDRIADLSISSVIASIVTIGCNIVFLAVFQWGLTGYFLANIFGPLFQCLYLLRKTRMLGEMRLRQSYRSESKNMLRYSVPLIANTISWWVNVSFDRYVILLFCGVSENGIYSVASKIPTILNTIRIVFEQAWKLSAIMDFDSDDKSGFFSNTYKAYNCAMVILCSMIIMLDRVLAKFLYAKDFYAAWRYVPWLTIAVVFNALSGYIGGIFSAEKASGMYAGSTTIGAVLNIVLNIAAIPLIGTLGAAVSTTICYAVVWAFQLHHLKEYIKLNINIKRDVITYFLLVVQSIILLLLEKDSWLYIVEAGLFGLIFLLYLKDIMDLGAKVKNKIDEWRKRGTRPL</sequence>
<feature type="transmembrane region" description="Helical" evidence="6">
    <location>
        <begin position="12"/>
        <end position="32"/>
    </location>
</feature>
<dbReference type="AlphaFoldDB" id="C6LDH7"/>
<keyword evidence="2" id="KW-1003">Cell membrane</keyword>
<organism evidence="7 8">
    <name type="scientific">Marvinbryantia formatexigens DSM 14469</name>
    <dbReference type="NCBI Taxonomy" id="478749"/>
    <lineage>
        <taxon>Bacteria</taxon>
        <taxon>Bacillati</taxon>
        <taxon>Bacillota</taxon>
        <taxon>Clostridia</taxon>
        <taxon>Lachnospirales</taxon>
        <taxon>Lachnospiraceae</taxon>
        <taxon>Marvinbryantia</taxon>
    </lineage>
</organism>
<dbReference type="PANTHER" id="PTHR30250:SF11">
    <property type="entry name" value="O-ANTIGEN TRANSPORTER-RELATED"/>
    <property type="match status" value="1"/>
</dbReference>
<dbReference type="EMBL" id="ACCL02000006">
    <property type="protein sequence ID" value="EET61411.1"/>
    <property type="molecule type" value="Genomic_DNA"/>
</dbReference>